<dbReference type="Pfam" id="PF01288">
    <property type="entry name" value="HPPK"/>
    <property type="match status" value="1"/>
</dbReference>
<evidence type="ECO:0000313" key="11">
    <source>
        <dbReference type="Proteomes" id="UP001272515"/>
    </source>
</evidence>
<accession>A0ABU3ZAA4</accession>
<gene>
    <name evidence="10" type="primary">folK</name>
    <name evidence="10" type="ORF">RVY80_07340</name>
</gene>
<keyword evidence="5" id="KW-0547">Nucleotide-binding</keyword>
<keyword evidence="6" id="KW-0418">Kinase</keyword>
<dbReference type="InterPro" id="IPR035907">
    <property type="entry name" value="Hppk_sf"/>
</dbReference>
<evidence type="ECO:0000256" key="6">
    <source>
        <dbReference type="ARBA" id="ARBA00022777"/>
    </source>
</evidence>
<dbReference type="EC" id="2.7.6.3" evidence="3"/>
<dbReference type="Gene3D" id="3.30.70.560">
    <property type="entry name" value="7,8-Dihydro-6-hydroxymethylpterin-pyrophosphokinase HPPK"/>
    <property type="match status" value="1"/>
</dbReference>
<dbReference type="PANTHER" id="PTHR43071:SF1">
    <property type="entry name" value="2-AMINO-4-HYDROXY-6-HYDROXYMETHYLDIHYDROPTERIDINE PYROPHOSPHOKINASE"/>
    <property type="match status" value="1"/>
</dbReference>
<proteinExistence type="predicted"/>
<comment type="pathway">
    <text evidence="2">Cofactor biosynthesis; tetrahydrofolate biosynthesis; 2-amino-4-hydroxy-6-hydroxymethyl-7,8-dihydropteridine diphosphate from 7,8-dihydroneopterin triphosphate: step 4/4.</text>
</comment>
<reference evidence="10 11" key="1">
    <citation type="submission" date="2023-10" db="EMBL/GenBank/DDBJ databases">
        <title>Veillonella sp. nov., isolated from a pig farm feces dump.</title>
        <authorList>
            <person name="Chang Y.-H."/>
        </authorList>
    </citation>
    <scope>NUCLEOTIDE SEQUENCE [LARGE SCALE GENOMIC DNA]</scope>
    <source>
        <strain evidence="10 11">YH-vei2233</strain>
    </source>
</reference>
<keyword evidence="7" id="KW-0067">ATP-binding</keyword>
<evidence type="ECO:0000256" key="2">
    <source>
        <dbReference type="ARBA" id="ARBA00005051"/>
    </source>
</evidence>
<keyword evidence="4 10" id="KW-0808">Transferase</keyword>
<evidence type="ECO:0000256" key="8">
    <source>
        <dbReference type="ARBA" id="ARBA00022909"/>
    </source>
</evidence>
<sequence>MYTYYISVGSNLGKREGYIQTALDTLQTVDGVMSVISSTLLETEPWGNTDQGVFLNGVFRCESTIEPIDMLHLLQGLEQAANRDRKVHWGPRTLDLDIILVFDESGALLQVNTPELIVPHPYFWERNFVLEPLAELWPEFSYQGQSIRQRAQELQEA</sequence>
<evidence type="ECO:0000256" key="3">
    <source>
        <dbReference type="ARBA" id="ARBA00013253"/>
    </source>
</evidence>
<keyword evidence="8" id="KW-0289">Folate biosynthesis</keyword>
<comment type="caution">
    <text evidence="10">The sequence shown here is derived from an EMBL/GenBank/DDBJ whole genome shotgun (WGS) entry which is preliminary data.</text>
</comment>
<dbReference type="RefSeq" id="WP_295190488.1">
    <property type="nucleotide sequence ID" value="NZ_JAWJZA010000007.1"/>
</dbReference>
<evidence type="ECO:0000259" key="9">
    <source>
        <dbReference type="PROSITE" id="PS00794"/>
    </source>
</evidence>
<dbReference type="SUPFAM" id="SSF55083">
    <property type="entry name" value="6-hydroxymethyl-7,8-dihydropterin pyrophosphokinase, HPPK"/>
    <property type="match status" value="1"/>
</dbReference>
<feature type="domain" description="7,8-dihydro-6-hydroxymethylpterin-pyrophosphokinase" evidence="9">
    <location>
        <begin position="88"/>
        <end position="99"/>
    </location>
</feature>
<dbReference type="NCBIfam" id="TIGR01498">
    <property type="entry name" value="folK"/>
    <property type="match status" value="1"/>
</dbReference>
<keyword evidence="11" id="KW-1185">Reference proteome</keyword>
<dbReference type="CDD" id="cd00483">
    <property type="entry name" value="HPPK"/>
    <property type="match status" value="1"/>
</dbReference>
<dbReference type="Proteomes" id="UP001272515">
    <property type="component" value="Unassembled WGS sequence"/>
</dbReference>
<dbReference type="PROSITE" id="PS00794">
    <property type="entry name" value="HPPK"/>
    <property type="match status" value="1"/>
</dbReference>
<evidence type="ECO:0000256" key="4">
    <source>
        <dbReference type="ARBA" id="ARBA00022679"/>
    </source>
</evidence>
<evidence type="ECO:0000256" key="5">
    <source>
        <dbReference type="ARBA" id="ARBA00022741"/>
    </source>
</evidence>
<evidence type="ECO:0000256" key="7">
    <source>
        <dbReference type="ARBA" id="ARBA00022840"/>
    </source>
</evidence>
<name>A0ABU3ZAA4_9FIRM</name>
<dbReference type="EMBL" id="JAWJZB010000008">
    <property type="protein sequence ID" value="MDV5088651.1"/>
    <property type="molecule type" value="Genomic_DNA"/>
</dbReference>
<dbReference type="PANTHER" id="PTHR43071">
    <property type="entry name" value="2-AMINO-4-HYDROXY-6-HYDROXYMETHYLDIHYDROPTERIDINE PYROPHOSPHOKINASE"/>
    <property type="match status" value="1"/>
</dbReference>
<comment type="catalytic activity">
    <reaction evidence="1">
        <text>6-hydroxymethyl-7,8-dihydropterin + ATP = (7,8-dihydropterin-6-yl)methyl diphosphate + AMP + H(+)</text>
        <dbReference type="Rhea" id="RHEA:11412"/>
        <dbReference type="ChEBI" id="CHEBI:15378"/>
        <dbReference type="ChEBI" id="CHEBI:30616"/>
        <dbReference type="ChEBI" id="CHEBI:44841"/>
        <dbReference type="ChEBI" id="CHEBI:72950"/>
        <dbReference type="ChEBI" id="CHEBI:456215"/>
        <dbReference type="EC" id="2.7.6.3"/>
    </reaction>
</comment>
<organism evidence="10 11">
    <name type="scientific">Veillonella absiana</name>
    <dbReference type="NCBI Taxonomy" id="3079305"/>
    <lineage>
        <taxon>Bacteria</taxon>
        <taxon>Bacillati</taxon>
        <taxon>Bacillota</taxon>
        <taxon>Negativicutes</taxon>
        <taxon>Veillonellales</taxon>
        <taxon>Veillonellaceae</taxon>
        <taxon>Veillonella</taxon>
    </lineage>
</organism>
<evidence type="ECO:0000313" key="10">
    <source>
        <dbReference type="EMBL" id="MDV5088651.1"/>
    </source>
</evidence>
<dbReference type="GO" id="GO:0003848">
    <property type="term" value="F:2-amino-4-hydroxy-6-hydroxymethyldihydropteridine diphosphokinase activity"/>
    <property type="evidence" value="ECO:0007669"/>
    <property type="project" value="UniProtKB-EC"/>
</dbReference>
<evidence type="ECO:0000256" key="1">
    <source>
        <dbReference type="ARBA" id="ARBA00000198"/>
    </source>
</evidence>
<dbReference type="InterPro" id="IPR000550">
    <property type="entry name" value="Hppk"/>
</dbReference>
<protein>
    <recommendedName>
        <fullName evidence="3">2-amino-4-hydroxy-6-hydroxymethyldihydropteridine diphosphokinase</fullName>
        <ecNumber evidence="3">2.7.6.3</ecNumber>
    </recommendedName>
</protein>